<dbReference type="GO" id="GO:0045296">
    <property type="term" value="F:cadherin binding"/>
    <property type="evidence" value="ECO:0007669"/>
    <property type="project" value="TreeGrafter"/>
</dbReference>
<dbReference type="GO" id="GO:0044331">
    <property type="term" value="P:cell-cell adhesion mediated by cadherin"/>
    <property type="evidence" value="ECO:0007669"/>
    <property type="project" value="TreeGrafter"/>
</dbReference>
<dbReference type="Proteomes" id="UP001381693">
    <property type="component" value="Unassembled WGS sequence"/>
</dbReference>
<evidence type="ECO:0000256" key="7">
    <source>
        <dbReference type="ARBA" id="ARBA00022737"/>
    </source>
</evidence>
<dbReference type="GO" id="GO:0008013">
    <property type="term" value="F:beta-catenin binding"/>
    <property type="evidence" value="ECO:0007669"/>
    <property type="project" value="TreeGrafter"/>
</dbReference>
<feature type="domain" description="EGF-like" evidence="18">
    <location>
        <begin position="60"/>
        <end position="100"/>
    </location>
</feature>
<dbReference type="EMBL" id="JAXCGZ010001091">
    <property type="protein sequence ID" value="KAK7085374.1"/>
    <property type="molecule type" value="Genomic_DNA"/>
</dbReference>
<keyword evidence="9" id="KW-0130">Cell adhesion</keyword>
<evidence type="ECO:0000256" key="2">
    <source>
        <dbReference type="ARBA" id="ARBA00022475"/>
    </source>
</evidence>
<evidence type="ECO:0000256" key="12">
    <source>
        <dbReference type="ARBA" id="ARBA00023157"/>
    </source>
</evidence>
<dbReference type="CDD" id="cd00054">
    <property type="entry name" value="EGF_CA"/>
    <property type="match status" value="1"/>
</dbReference>
<feature type="signal peptide" evidence="17">
    <location>
        <begin position="1"/>
        <end position="22"/>
    </location>
</feature>
<dbReference type="Pfam" id="PF01049">
    <property type="entry name" value="CADH_Y-type_LIR"/>
    <property type="match status" value="1"/>
</dbReference>
<evidence type="ECO:0000256" key="8">
    <source>
        <dbReference type="ARBA" id="ARBA00022837"/>
    </source>
</evidence>
<keyword evidence="7" id="KW-0677">Repeat</keyword>
<dbReference type="InterPro" id="IPR000742">
    <property type="entry name" value="EGF"/>
</dbReference>
<keyword evidence="11" id="KW-0472">Membrane</keyword>
<dbReference type="Gene3D" id="2.10.25.10">
    <property type="entry name" value="Laminin"/>
    <property type="match status" value="1"/>
</dbReference>
<dbReference type="InterPro" id="IPR039808">
    <property type="entry name" value="Cadherin"/>
</dbReference>
<evidence type="ECO:0000256" key="14">
    <source>
        <dbReference type="PROSITE-ProRule" id="PRU00076"/>
    </source>
</evidence>
<dbReference type="AlphaFoldDB" id="A0AAN9AEB5"/>
<keyword evidence="5" id="KW-0479">Metal-binding</keyword>
<feature type="chain" id="PRO_5042985817" evidence="17">
    <location>
        <begin position="23"/>
        <end position="257"/>
    </location>
</feature>
<evidence type="ECO:0000256" key="11">
    <source>
        <dbReference type="ARBA" id="ARBA00023136"/>
    </source>
</evidence>
<dbReference type="GO" id="GO:0009887">
    <property type="term" value="P:animal organ morphogenesis"/>
    <property type="evidence" value="ECO:0007669"/>
    <property type="project" value="UniProtKB-ARBA"/>
</dbReference>
<name>A0AAN9AEB5_HALRR</name>
<evidence type="ECO:0000259" key="18">
    <source>
        <dbReference type="PROSITE" id="PS50026"/>
    </source>
</evidence>
<dbReference type="FunFam" id="4.10.900.10:FF:000001">
    <property type="entry name" value="Cadherin 2"/>
    <property type="match status" value="1"/>
</dbReference>
<keyword evidence="12" id="KW-1015">Disulfide bond</keyword>
<dbReference type="InterPro" id="IPR000233">
    <property type="entry name" value="Cadherin_Y-type_LIR"/>
</dbReference>
<dbReference type="PROSITE" id="PS50026">
    <property type="entry name" value="EGF_3"/>
    <property type="match status" value="1"/>
</dbReference>
<evidence type="ECO:0000256" key="6">
    <source>
        <dbReference type="ARBA" id="ARBA00022729"/>
    </source>
</evidence>
<evidence type="ECO:0000256" key="13">
    <source>
        <dbReference type="ARBA" id="ARBA00023180"/>
    </source>
</evidence>
<dbReference type="Pfam" id="PF00008">
    <property type="entry name" value="EGF"/>
    <property type="match status" value="1"/>
</dbReference>
<comment type="caution">
    <text evidence="19">The sequence shown here is derived from an EMBL/GenBank/DDBJ whole genome shotgun (WGS) entry which is preliminary data.</text>
</comment>
<comment type="function">
    <text evidence="15">Cadherins are calcium-dependent cell adhesion proteins.</text>
</comment>
<dbReference type="FunFam" id="2.10.25.10:FF:000173">
    <property type="entry name" value="Neurogenic locus notch protein 2"/>
    <property type="match status" value="1"/>
</dbReference>
<dbReference type="InterPro" id="IPR001881">
    <property type="entry name" value="EGF-like_Ca-bd_dom"/>
</dbReference>
<comment type="subcellular location">
    <subcellularLocation>
        <location evidence="1">Cell membrane</location>
        <topology evidence="1">Single-pass type I membrane protein</topology>
    </subcellularLocation>
</comment>
<evidence type="ECO:0000256" key="15">
    <source>
        <dbReference type="RuleBase" id="RU004357"/>
    </source>
</evidence>
<keyword evidence="10" id="KW-1133">Transmembrane helix</keyword>
<keyword evidence="3 14" id="KW-0245">EGF-like domain</keyword>
<protein>
    <submittedName>
        <fullName evidence="19">Cadherin</fullName>
    </submittedName>
</protein>
<dbReference type="SUPFAM" id="SSF57196">
    <property type="entry name" value="EGF/Laminin"/>
    <property type="match status" value="1"/>
</dbReference>
<comment type="caution">
    <text evidence="14">Lacks conserved residue(s) required for the propagation of feature annotation.</text>
</comment>
<keyword evidence="6 17" id="KW-0732">Signal</keyword>
<dbReference type="Gene3D" id="4.10.900.10">
    <property type="entry name" value="TCF3-CBD (Catenin binding domain)"/>
    <property type="match status" value="1"/>
</dbReference>
<evidence type="ECO:0000256" key="4">
    <source>
        <dbReference type="ARBA" id="ARBA00022692"/>
    </source>
</evidence>
<accession>A0AAN9AEB5</accession>
<dbReference type="GO" id="GO:0005912">
    <property type="term" value="C:adherens junction"/>
    <property type="evidence" value="ECO:0007669"/>
    <property type="project" value="TreeGrafter"/>
</dbReference>
<dbReference type="InterPro" id="IPR027397">
    <property type="entry name" value="Catenin-bd_sf"/>
</dbReference>
<dbReference type="GO" id="GO:0016477">
    <property type="term" value="P:cell migration"/>
    <property type="evidence" value="ECO:0007669"/>
    <property type="project" value="TreeGrafter"/>
</dbReference>
<feature type="compositionally biased region" description="Low complexity" evidence="16">
    <location>
        <begin position="212"/>
        <end position="222"/>
    </location>
</feature>
<keyword evidence="2" id="KW-1003">Cell membrane</keyword>
<evidence type="ECO:0000313" key="20">
    <source>
        <dbReference type="Proteomes" id="UP001381693"/>
    </source>
</evidence>
<keyword evidence="20" id="KW-1185">Reference proteome</keyword>
<proteinExistence type="predicted"/>
<dbReference type="GO" id="GO:0007156">
    <property type="term" value="P:homophilic cell adhesion via plasma membrane adhesion molecules"/>
    <property type="evidence" value="ECO:0007669"/>
    <property type="project" value="InterPro"/>
</dbReference>
<evidence type="ECO:0000256" key="9">
    <source>
        <dbReference type="ARBA" id="ARBA00022889"/>
    </source>
</evidence>
<dbReference type="GO" id="GO:0016342">
    <property type="term" value="C:catenin complex"/>
    <property type="evidence" value="ECO:0007669"/>
    <property type="project" value="TreeGrafter"/>
</dbReference>
<dbReference type="SMART" id="SM00181">
    <property type="entry name" value="EGF"/>
    <property type="match status" value="1"/>
</dbReference>
<evidence type="ECO:0000256" key="5">
    <source>
        <dbReference type="ARBA" id="ARBA00022723"/>
    </source>
</evidence>
<evidence type="ECO:0000256" key="16">
    <source>
        <dbReference type="SAM" id="MobiDB-lite"/>
    </source>
</evidence>
<sequence length="257" mass="28220">MIAMCMLDLSLISGSLVNQGCQEESTVLELRGYRYTISFLLLPFLSCPEGSILHHDDCLNINECELWQPCHNGGICRDLEPDMGGYVCDCVEGFSGNDFLVLIFVVYNRQKERHFPKADPYDDVRENIINYDDEGGGEDDMTAFDITPLQIPVGPAIGNGGPLLGKMPYGPGGQPDVGVFISEHKNKADNDPNAPPFDDLRNYAYEGGGSTAGSLSSLASGTDDNEQDFGYLNDWGPRFSKLADMYGHGESEEEEDH</sequence>
<dbReference type="GO" id="GO:0005509">
    <property type="term" value="F:calcium ion binding"/>
    <property type="evidence" value="ECO:0007669"/>
    <property type="project" value="InterPro"/>
</dbReference>
<dbReference type="PANTHER" id="PTHR24027">
    <property type="entry name" value="CADHERIN-23"/>
    <property type="match status" value="1"/>
</dbReference>
<dbReference type="GO" id="GO:0000902">
    <property type="term" value="P:cell morphogenesis"/>
    <property type="evidence" value="ECO:0007669"/>
    <property type="project" value="TreeGrafter"/>
</dbReference>
<dbReference type="PANTHER" id="PTHR24027:SF422">
    <property type="entry name" value="CADHERIN DOMAIN-CONTAINING PROTEIN"/>
    <property type="match status" value="1"/>
</dbReference>
<gene>
    <name evidence="19" type="primary">hmr-1_1</name>
    <name evidence="19" type="ORF">SK128_001590</name>
</gene>
<dbReference type="GO" id="GO:0034332">
    <property type="term" value="P:adherens junction organization"/>
    <property type="evidence" value="ECO:0007669"/>
    <property type="project" value="TreeGrafter"/>
</dbReference>
<evidence type="ECO:0000256" key="17">
    <source>
        <dbReference type="SAM" id="SignalP"/>
    </source>
</evidence>
<keyword evidence="4" id="KW-0812">Transmembrane</keyword>
<organism evidence="19 20">
    <name type="scientific">Halocaridina rubra</name>
    <name type="common">Hawaiian red shrimp</name>
    <dbReference type="NCBI Taxonomy" id="373956"/>
    <lineage>
        <taxon>Eukaryota</taxon>
        <taxon>Metazoa</taxon>
        <taxon>Ecdysozoa</taxon>
        <taxon>Arthropoda</taxon>
        <taxon>Crustacea</taxon>
        <taxon>Multicrustacea</taxon>
        <taxon>Malacostraca</taxon>
        <taxon>Eumalacostraca</taxon>
        <taxon>Eucarida</taxon>
        <taxon>Decapoda</taxon>
        <taxon>Pleocyemata</taxon>
        <taxon>Caridea</taxon>
        <taxon>Atyoidea</taxon>
        <taxon>Atyidae</taxon>
        <taxon>Halocaridina</taxon>
    </lineage>
</organism>
<evidence type="ECO:0000313" key="19">
    <source>
        <dbReference type="EMBL" id="KAK7085374.1"/>
    </source>
</evidence>
<evidence type="ECO:0000256" key="3">
    <source>
        <dbReference type="ARBA" id="ARBA00022536"/>
    </source>
</evidence>
<reference evidence="19 20" key="1">
    <citation type="submission" date="2023-11" db="EMBL/GenBank/DDBJ databases">
        <title>Halocaridina rubra genome assembly.</title>
        <authorList>
            <person name="Smith C."/>
        </authorList>
    </citation>
    <scope>NUCLEOTIDE SEQUENCE [LARGE SCALE GENOMIC DNA]</scope>
    <source>
        <strain evidence="19">EP-1</strain>
        <tissue evidence="19">Whole</tissue>
    </source>
</reference>
<dbReference type="GO" id="GO:0007043">
    <property type="term" value="P:cell-cell junction assembly"/>
    <property type="evidence" value="ECO:0007669"/>
    <property type="project" value="TreeGrafter"/>
</dbReference>
<dbReference type="GO" id="GO:0016339">
    <property type="term" value="P:calcium-dependent cell-cell adhesion via plasma membrane cell adhesion molecules"/>
    <property type="evidence" value="ECO:0007669"/>
    <property type="project" value="TreeGrafter"/>
</dbReference>
<keyword evidence="13" id="KW-0325">Glycoprotein</keyword>
<dbReference type="SMART" id="SM00179">
    <property type="entry name" value="EGF_CA"/>
    <property type="match status" value="1"/>
</dbReference>
<feature type="region of interest" description="Disordered" evidence="16">
    <location>
        <begin position="185"/>
        <end position="233"/>
    </location>
</feature>
<keyword evidence="8" id="KW-0106">Calcium</keyword>
<evidence type="ECO:0000256" key="1">
    <source>
        <dbReference type="ARBA" id="ARBA00004251"/>
    </source>
</evidence>
<evidence type="ECO:0000256" key="10">
    <source>
        <dbReference type="ARBA" id="ARBA00022989"/>
    </source>
</evidence>